<dbReference type="Pfam" id="PF03243">
    <property type="entry name" value="MerB"/>
    <property type="match status" value="1"/>
</dbReference>
<dbReference type="Proteomes" id="UP000246894">
    <property type="component" value="Chromosome"/>
</dbReference>
<dbReference type="GO" id="GO:0018836">
    <property type="term" value="F:alkylmercury lyase activity"/>
    <property type="evidence" value="ECO:0007669"/>
    <property type="project" value="InterPro"/>
</dbReference>
<organism evidence="1 2">
    <name type="scientific">Aurantimicrobium photophilum</name>
    <dbReference type="NCBI Taxonomy" id="1987356"/>
    <lineage>
        <taxon>Bacteria</taxon>
        <taxon>Bacillati</taxon>
        <taxon>Actinomycetota</taxon>
        <taxon>Actinomycetes</taxon>
        <taxon>Micrococcales</taxon>
        <taxon>Microbacteriaceae</taxon>
        <taxon>Aurantimicrobium</taxon>
    </lineage>
</organism>
<keyword evidence="2" id="KW-1185">Reference proteome</keyword>
<dbReference type="SUPFAM" id="SSF160387">
    <property type="entry name" value="NosL/MerB-like"/>
    <property type="match status" value="1"/>
</dbReference>
<name>A0A2Z3S402_9MICO</name>
<proteinExistence type="predicted"/>
<evidence type="ECO:0000313" key="2">
    <source>
        <dbReference type="Proteomes" id="UP000246894"/>
    </source>
</evidence>
<keyword evidence="1" id="KW-0456">Lyase</keyword>
<dbReference type="RefSeq" id="WP_110233680.1">
    <property type="nucleotide sequence ID" value="NZ_CP023994.1"/>
</dbReference>
<dbReference type="EMBL" id="CP023994">
    <property type="protein sequence ID" value="AWR21638.1"/>
    <property type="molecule type" value="Genomic_DNA"/>
</dbReference>
<dbReference type="InterPro" id="IPR053717">
    <property type="entry name" value="MerB_lyase_sf"/>
</dbReference>
<dbReference type="OrthoDB" id="7185309at2"/>
<dbReference type="AlphaFoldDB" id="A0A2Z3S402"/>
<dbReference type="Gene3D" id="3.30.450.410">
    <property type="match status" value="1"/>
</dbReference>
<accession>A0A2Z3S402</accession>
<dbReference type="InterPro" id="IPR004927">
    <property type="entry name" value="MerB"/>
</dbReference>
<sequence>MDLEKLRLLVYTTFAQTGAAPGRCFIAETMMVPEEEVIDGLKALASQRHLALDPKDEIAMAHPFSSVPLGFSVMSENTLWWGGCAWDSFALVHLLDTENSYLVATTCPNCDNALAWNVSTQKAPQGKQVAHFLIPTSHMWDDVVHTCSNQRIFCDELCVDEWLKRTQHDRGYVMDLDTLWKLASDWYTGRLEKGYVRREPSQAKEYLRNVGLSGSFWGLD</sequence>
<gene>
    <name evidence="1" type="ORF">AURMO_01040</name>
</gene>
<evidence type="ECO:0000313" key="1">
    <source>
        <dbReference type="EMBL" id="AWR21638.1"/>
    </source>
</evidence>
<protein>
    <submittedName>
        <fullName evidence="1">Alkylmercury lyase</fullName>
    </submittedName>
</protein>
<reference evidence="1 2" key="1">
    <citation type="submission" date="2017-10" db="EMBL/GenBank/DDBJ databases">
        <title>Genome of an Actinobacterium that displays light-enhanced growth.</title>
        <authorList>
            <person name="Maresca J.A."/>
            <person name="Hempel P."/>
            <person name="Shevchenko O."/>
            <person name="Miller K.J."/>
            <person name="Hahn M.W."/>
        </authorList>
    </citation>
    <scope>NUCLEOTIDE SEQUENCE [LARGE SCALE GENOMIC DNA]</scope>
    <source>
        <strain evidence="1 2">MWH-Mo1</strain>
    </source>
</reference>
<dbReference type="KEGG" id="aum:AURMO_01040"/>